<dbReference type="AlphaFoldDB" id="N1Q9F7"/>
<dbReference type="InterPro" id="IPR016135">
    <property type="entry name" value="UBQ-conjugating_enzyme/RWD"/>
</dbReference>
<keyword evidence="17" id="KW-1185">Reference proteome</keyword>
<dbReference type="CDD" id="cd00195">
    <property type="entry name" value="UBCc_UEV"/>
    <property type="match status" value="1"/>
</dbReference>
<sequence length="435" mass="50055">MSNSNTAGSIQRITREIASAQKGTDLSIAVACRDSDVRHVRALIIGPPETPYEFGFFEFDMKFSKDYPIKSPTVRCITTNGGRTRFNPNIYAEGKVCLSILGTWRGNPGEEWSSAQGLESVLLSIQSLMSANPYENEPGYETHKKEEPKPAAYIAKIRHETLRISVIQCLENILQLQPDKLEPVLKKIKTQWDPFADLIKRRFLWYYDAYMRAIETFEKEQRDGTAFKRMEFEYPPNSMEGHFTYKNLHSRMKAILAKLNEEKLSWEQSGAQQVMDGTQLAVMLAFQFKQLQFKWNEGENAGRMEISLPNPKNPFVWQFTLFGQPMTNLDGGIFNLKLYIPPDFPETQPRVTVETPIYHHRVSSNGTLCYFPQKPDEISSHLEAIAAAIEDKESTFDPRAMVNPEIFEQYWGGDDKRKVYNRKLRRSAQESSEFL</sequence>
<dbReference type="VEuPathDB" id="FungiDB:MYCFIDRAFT_75371"/>
<evidence type="ECO:0000256" key="13">
    <source>
        <dbReference type="ARBA" id="ARBA00042316"/>
    </source>
</evidence>
<evidence type="ECO:0000256" key="7">
    <source>
        <dbReference type="ARBA" id="ARBA00022741"/>
    </source>
</evidence>
<dbReference type="Proteomes" id="UP000016932">
    <property type="component" value="Unassembled WGS sequence"/>
</dbReference>
<dbReference type="GO" id="GO:0004869">
    <property type="term" value="F:cysteine-type endopeptidase inhibitor activity"/>
    <property type="evidence" value="ECO:0007669"/>
    <property type="project" value="TreeGrafter"/>
</dbReference>
<dbReference type="PROSITE" id="PS50127">
    <property type="entry name" value="UBC_2"/>
    <property type="match status" value="2"/>
</dbReference>
<dbReference type="EMBL" id="KB446555">
    <property type="protein sequence ID" value="EME87523.1"/>
    <property type="molecule type" value="Genomic_DNA"/>
</dbReference>
<evidence type="ECO:0000256" key="14">
    <source>
        <dbReference type="ARBA" id="ARBA00042401"/>
    </source>
</evidence>
<organism evidence="16 17">
    <name type="scientific">Pseudocercospora fijiensis (strain CIRAD86)</name>
    <name type="common">Black leaf streak disease fungus</name>
    <name type="synonym">Mycosphaerella fijiensis</name>
    <dbReference type="NCBI Taxonomy" id="383855"/>
    <lineage>
        <taxon>Eukaryota</taxon>
        <taxon>Fungi</taxon>
        <taxon>Dikarya</taxon>
        <taxon>Ascomycota</taxon>
        <taxon>Pezizomycotina</taxon>
        <taxon>Dothideomycetes</taxon>
        <taxon>Dothideomycetidae</taxon>
        <taxon>Mycosphaerellales</taxon>
        <taxon>Mycosphaerellaceae</taxon>
        <taxon>Pseudocercospora</taxon>
    </lineage>
</organism>
<dbReference type="GO" id="GO:0005634">
    <property type="term" value="C:nucleus"/>
    <property type="evidence" value="ECO:0007669"/>
    <property type="project" value="UniProtKB-SubCell"/>
</dbReference>
<keyword evidence="10" id="KW-0539">Nucleus</keyword>
<evidence type="ECO:0000313" key="17">
    <source>
        <dbReference type="Proteomes" id="UP000016932"/>
    </source>
</evidence>
<dbReference type="GO" id="GO:0005524">
    <property type="term" value="F:ATP binding"/>
    <property type="evidence" value="ECO:0007669"/>
    <property type="project" value="UniProtKB-KW"/>
</dbReference>
<dbReference type="GeneID" id="19341107"/>
<dbReference type="GO" id="GO:0006915">
    <property type="term" value="P:apoptotic process"/>
    <property type="evidence" value="ECO:0007669"/>
    <property type="project" value="UniProtKB-KW"/>
</dbReference>
<evidence type="ECO:0000256" key="4">
    <source>
        <dbReference type="ARBA" id="ARBA00022490"/>
    </source>
</evidence>
<dbReference type="SUPFAM" id="SSF54495">
    <property type="entry name" value="UBC-like"/>
    <property type="match status" value="2"/>
</dbReference>
<evidence type="ECO:0000256" key="2">
    <source>
        <dbReference type="ARBA" id="ARBA00004496"/>
    </source>
</evidence>
<feature type="domain" description="UBC core" evidence="15">
    <location>
        <begin position="8"/>
        <end position="166"/>
    </location>
</feature>
<dbReference type="OrthoDB" id="1926878at2759"/>
<dbReference type="eggNOG" id="KOG0895">
    <property type="taxonomic scope" value="Eukaryota"/>
</dbReference>
<keyword evidence="4" id="KW-0963">Cytoplasm</keyword>
<evidence type="ECO:0000256" key="9">
    <source>
        <dbReference type="ARBA" id="ARBA00022840"/>
    </source>
</evidence>
<evidence type="ECO:0000256" key="8">
    <source>
        <dbReference type="ARBA" id="ARBA00022786"/>
    </source>
</evidence>
<feature type="domain" description="UBC core" evidence="15">
    <location>
        <begin position="286"/>
        <end position="433"/>
    </location>
</feature>
<evidence type="ECO:0000256" key="12">
    <source>
        <dbReference type="ARBA" id="ARBA00041798"/>
    </source>
</evidence>
<dbReference type="RefSeq" id="XP_007920365.1">
    <property type="nucleotide sequence ID" value="XM_007922174.1"/>
</dbReference>
<evidence type="ECO:0000259" key="15">
    <source>
        <dbReference type="PROSITE" id="PS50127"/>
    </source>
</evidence>
<dbReference type="Pfam" id="PF00179">
    <property type="entry name" value="UQ_con"/>
    <property type="match status" value="2"/>
</dbReference>
<dbReference type="GO" id="GO:0043066">
    <property type="term" value="P:negative regulation of apoptotic process"/>
    <property type="evidence" value="ECO:0007669"/>
    <property type="project" value="TreeGrafter"/>
</dbReference>
<proteinExistence type="predicted"/>
<evidence type="ECO:0000256" key="10">
    <source>
        <dbReference type="ARBA" id="ARBA00023242"/>
    </source>
</evidence>
<evidence type="ECO:0000256" key="5">
    <source>
        <dbReference type="ARBA" id="ARBA00022679"/>
    </source>
</evidence>
<evidence type="ECO:0000256" key="11">
    <source>
        <dbReference type="ARBA" id="ARBA00039894"/>
    </source>
</evidence>
<evidence type="ECO:0000256" key="3">
    <source>
        <dbReference type="ARBA" id="ARBA00012486"/>
    </source>
</evidence>
<dbReference type="PANTHER" id="PTHR46116:SF26">
    <property type="entry name" value="UBIQUITIN-CONJUGATING ENZYME E2 Z"/>
    <property type="match status" value="1"/>
</dbReference>
<evidence type="ECO:0000313" key="16">
    <source>
        <dbReference type="EMBL" id="EME87523.1"/>
    </source>
</evidence>
<dbReference type="CDD" id="cd23809">
    <property type="entry name" value="UBCc_UBE2Z"/>
    <property type="match status" value="1"/>
</dbReference>
<dbReference type="Gene3D" id="3.10.110.10">
    <property type="entry name" value="Ubiquitin Conjugating Enzyme"/>
    <property type="match status" value="2"/>
</dbReference>
<keyword evidence="5" id="KW-0808">Transferase</keyword>
<dbReference type="HOGENOM" id="CLU_037142_0_0_1"/>
<dbReference type="SMART" id="SM00212">
    <property type="entry name" value="UBCc"/>
    <property type="match status" value="2"/>
</dbReference>
<dbReference type="InterPro" id="IPR000608">
    <property type="entry name" value="UBC"/>
</dbReference>
<dbReference type="PANTHER" id="PTHR46116">
    <property type="entry name" value="(E3-INDEPENDENT) E2 UBIQUITIN-CONJUGATING ENZYME"/>
    <property type="match status" value="1"/>
</dbReference>
<dbReference type="GO" id="GO:0005737">
    <property type="term" value="C:cytoplasm"/>
    <property type="evidence" value="ECO:0007669"/>
    <property type="project" value="UniProtKB-SubCell"/>
</dbReference>
<dbReference type="KEGG" id="pfj:MYCFIDRAFT_75371"/>
<evidence type="ECO:0000256" key="6">
    <source>
        <dbReference type="ARBA" id="ARBA00022703"/>
    </source>
</evidence>
<protein>
    <recommendedName>
        <fullName evidence="11">Ubiquitin-conjugating enzyme E2 Z</fullName>
        <ecNumber evidence="3">2.3.2.23</ecNumber>
    </recommendedName>
    <alternativeName>
        <fullName evidence="12">E2 ubiquitin-conjugating enzyme Z</fullName>
    </alternativeName>
    <alternativeName>
        <fullName evidence="14">Ubiquitin carrier protein Z</fullName>
    </alternativeName>
    <alternativeName>
        <fullName evidence="13">Ubiquitin-protein ligase Z</fullName>
    </alternativeName>
</protein>
<keyword evidence="6" id="KW-0053">Apoptosis</keyword>
<dbReference type="EC" id="2.3.2.23" evidence="3"/>
<comment type="subcellular location">
    <subcellularLocation>
        <location evidence="2">Cytoplasm</location>
    </subcellularLocation>
    <subcellularLocation>
        <location evidence="1">Nucleus</location>
    </subcellularLocation>
</comment>
<name>N1Q9F7_PSEFD</name>
<dbReference type="STRING" id="383855.N1Q9F7"/>
<keyword evidence="7" id="KW-0547">Nucleotide-binding</keyword>
<keyword evidence="9" id="KW-0067">ATP-binding</keyword>
<accession>N1Q9F7</accession>
<dbReference type="GO" id="GO:0061631">
    <property type="term" value="F:ubiquitin conjugating enzyme activity"/>
    <property type="evidence" value="ECO:0007669"/>
    <property type="project" value="UniProtKB-EC"/>
</dbReference>
<evidence type="ECO:0000256" key="1">
    <source>
        <dbReference type="ARBA" id="ARBA00004123"/>
    </source>
</evidence>
<keyword evidence="8" id="KW-0833">Ubl conjugation pathway</keyword>
<reference evidence="16 17" key="1">
    <citation type="journal article" date="2012" name="PLoS Pathog.">
        <title>Diverse lifestyles and strategies of plant pathogenesis encoded in the genomes of eighteen Dothideomycetes fungi.</title>
        <authorList>
            <person name="Ohm R.A."/>
            <person name="Feau N."/>
            <person name="Henrissat B."/>
            <person name="Schoch C.L."/>
            <person name="Horwitz B.A."/>
            <person name="Barry K.W."/>
            <person name="Condon B.J."/>
            <person name="Copeland A.C."/>
            <person name="Dhillon B."/>
            <person name="Glaser F."/>
            <person name="Hesse C.N."/>
            <person name="Kosti I."/>
            <person name="LaButti K."/>
            <person name="Lindquist E.A."/>
            <person name="Lucas S."/>
            <person name="Salamov A.A."/>
            <person name="Bradshaw R.E."/>
            <person name="Ciuffetti L."/>
            <person name="Hamelin R.C."/>
            <person name="Kema G.H.J."/>
            <person name="Lawrence C."/>
            <person name="Scott J.A."/>
            <person name="Spatafora J.W."/>
            <person name="Turgeon B.G."/>
            <person name="de Wit P.J.G.M."/>
            <person name="Zhong S."/>
            <person name="Goodwin S.B."/>
            <person name="Grigoriev I.V."/>
        </authorList>
    </citation>
    <scope>NUCLEOTIDE SEQUENCE [LARGE SCALE GENOMIC DNA]</scope>
    <source>
        <strain evidence="16 17">CIRAD86</strain>
    </source>
</reference>
<gene>
    <name evidence="16" type="ORF">MYCFIDRAFT_75371</name>
</gene>